<evidence type="ECO:0000256" key="3">
    <source>
        <dbReference type="ARBA" id="ARBA00022605"/>
    </source>
</evidence>
<evidence type="ECO:0000313" key="12">
    <source>
        <dbReference type="Proteomes" id="UP000010866"/>
    </source>
</evidence>
<evidence type="ECO:0000256" key="6">
    <source>
        <dbReference type="ARBA" id="ARBA00022822"/>
    </source>
</evidence>
<organism evidence="11 12">
    <name type="scientific">Methanomethylovorans hollandica (strain DSM 15978 / NBRC 107637 / DMS1)</name>
    <dbReference type="NCBI Taxonomy" id="867904"/>
    <lineage>
        <taxon>Archaea</taxon>
        <taxon>Methanobacteriati</taxon>
        <taxon>Methanobacteriota</taxon>
        <taxon>Stenosarchaea group</taxon>
        <taxon>Methanomicrobia</taxon>
        <taxon>Methanosarcinales</taxon>
        <taxon>Methanosarcinaceae</taxon>
        <taxon>Methanomethylovorans</taxon>
    </lineage>
</organism>
<protein>
    <recommendedName>
        <fullName evidence="2 8">Anthranilate phosphoribosyltransferase</fullName>
        <ecNumber evidence="2 8">2.4.2.18</ecNumber>
    </recommendedName>
</protein>
<feature type="binding site" evidence="8">
    <location>
        <position position="79"/>
    </location>
    <ligand>
        <name>anthranilate</name>
        <dbReference type="ChEBI" id="CHEBI:16567"/>
        <label>1</label>
    </ligand>
</feature>
<feature type="binding site" evidence="8">
    <location>
        <position position="223"/>
    </location>
    <ligand>
        <name>Mg(2+)</name>
        <dbReference type="ChEBI" id="CHEBI:18420"/>
        <label>2</label>
    </ligand>
</feature>
<gene>
    <name evidence="8" type="primary">trpD</name>
    <name evidence="11" type="ordered locus">Metho_2185</name>
</gene>
<dbReference type="GO" id="GO:0000162">
    <property type="term" value="P:L-tryptophan biosynthetic process"/>
    <property type="evidence" value="ECO:0007669"/>
    <property type="project" value="UniProtKB-UniRule"/>
</dbReference>
<feature type="binding site" evidence="8">
    <location>
        <position position="79"/>
    </location>
    <ligand>
        <name>5-phospho-alpha-D-ribose 1-diphosphate</name>
        <dbReference type="ChEBI" id="CHEBI:58017"/>
    </ligand>
</feature>
<evidence type="ECO:0000256" key="4">
    <source>
        <dbReference type="ARBA" id="ARBA00022676"/>
    </source>
</evidence>
<dbReference type="FunFam" id="3.40.1030.10:FF:000002">
    <property type="entry name" value="Anthranilate phosphoribosyltransferase"/>
    <property type="match status" value="1"/>
</dbReference>
<evidence type="ECO:0000256" key="7">
    <source>
        <dbReference type="ARBA" id="ARBA00023141"/>
    </source>
</evidence>
<dbReference type="InterPro" id="IPR000312">
    <property type="entry name" value="Glycosyl_Trfase_fam3"/>
</dbReference>
<dbReference type="InterPro" id="IPR035902">
    <property type="entry name" value="Nuc_phospho_transferase"/>
</dbReference>
<feature type="binding site" evidence="8">
    <location>
        <position position="110"/>
    </location>
    <ligand>
        <name>anthranilate</name>
        <dbReference type="ChEBI" id="CHEBI:16567"/>
        <label>1</label>
    </ligand>
</feature>
<feature type="binding site" evidence="8">
    <location>
        <position position="87"/>
    </location>
    <ligand>
        <name>5-phospho-alpha-D-ribose 1-diphosphate</name>
        <dbReference type="ChEBI" id="CHEBI:58017"/>
    </ligand>
</feature>
<feature type="binding site" evidence="8">
    <location>
        <begin position="89"/>
        <end position="92"/>
    </location>
    <ligand>
        <name>5-phospho-alpha-D-ribose 1-diphosphate</name>
        <dbReference type="ChEBI" id="CHEBI:58017"/>
    </ligand>
</feature>
<dbReference type="InterPro" id="IPR036320">
    <property type="entry name" value="Glycosyl_Trfase_fam3_N_dom_sf"/>
</dbReference>
<dbReference type="SUPFAM" id="SSF52418">
    <property type="entry name" value="Nucleoside phosphorylase/phosphoribosyltransferase catalytic domain"/>
    <property type="match status" value="1"/>
</dbReference>
<keyword evidence="6 8" id="KW-0822">Tryptophan biosynthesis</keyword>
<dbReference type="Gene3D" id="3.40.1030.10">
    <property type="entry name" value="Nucleoside phosphorylase/phosphoribosyltransferase catalytic domain"/>
    <property type="match status" value="1"/>
</dbReference>
<dbReference type="Pfam" id="PF00591">
    <property type="entry name" value="Glycos_transf_3"/>
    <property type="match status" value="1"/>
</dbReference>
<accession>L0L1T3</accession>
<dbReference type="AlphaFoldDB" id="L0L1T3"/>
<dbReference type="GO" id="GO:0004048">
    <property type="term" value="F:anthranilate phosphoribosyltransferase activity"/>
    <property type="evidence" value="ECO:0007669"/>
    <property type="project" value="UniProtKB-UniRule"/>
</dbReference>
<sequence length="352" mass="37547">MQSYIQKVSAGENLTLQEAEKAITEIFTQATDAQIAGLLMALKMKGETADEIAGFACGMKKAARSIHPDVKGTLVDVVGTGADRHKTINVSTAAAIIASAAGVNVAKHGNRAITSLSGSADVLEQLGIKIDKDPEHVKESIENIGIGFMLAPVFYPAMKRVTGIRKEMGVRTIFNILGPLTNPASADAQLIGVYDPGLCEVFAQVLKKMGAKRAMIVHGDGMDEISNISETKVAELKDGKIRTYTISPEDLGIKRAKATDIVGGTPAENAKDIIYIFKGEKGPKRDLIVINAAATLYVAGAADSLKEAIPMVEEVIDSGRAMGKLRQFSDKTFEGIEYAISYKGEDLRYAVC</sequence>
<keyword evidence="7 8" id="KW-0057">Aromatic amino acid biosynthesis</keyword>
<dbReference type="Proteomes" id="UP000010866">
    <property type="component" value="Chromosome"/>
</dbReference>
<comment type="pathway">
    <text evidence="1 8">Amino-acid biosynthesis; L-tryptophan biosynthesis; L-tryptophan from chorismate: step 2/5.</text>
</comment>
<feature type="binding site" evidence="8">
    <location>
        <position position="91"/>
    </location>
    <ligand>
        <name>Mg(2+)</name>
        <dbReference type="ChEBI" id="CHEBI:18420"/>
        <label>1</label>
    </ligand>
</feature>
<dbReference type="HAMAP" id="MF_00211">
    <property type="entry name" value="TrpD"/>
    <property type="match status" value="1"/>
</dbReference>
<feature type="binding site" evidence="8">
    <location>
        <position position="224"/>
    </location>
    <ligand>
        <name>Mg(2+)</name>
        <dbReference type="ChEBI" id="CHEBI:18420"/>
        <label>1</label>
    </ligand>
</feature>
<evidence type="ECO:0000256" key="1">
    <source>
        <dbReference type="ARBA" id="ARBA00004907"/>
    </source>
</evidence>
<evidence type="ECO:0000256" key="2">
    <source>
        <dbReference type="ARBA" id="ARBA00011948"/>
    </source>
</evidence>
<keyword evidence="5 8" id="KW-0808">Transferase</keyword>
<reference evidence="11 12" key="1">
    <citation type="submission" date="2012-02" db="EMBL/GenBank/DDBJ databases">
        <title>Complete sequence of chromosome of Methanomethylovorans hollandica DSM 15978.</title>
        <authorList>
            <person name="Lucas S."/>
            <person name="Copeland A."/>
            <person name="Lapidus A."/>
            <person name="Glavina del Rio T."/>
            <person name="Dalin E."/>
            <person name="Tice H."/>
            <person name="Bruce D."/>
            <person name="Goodwin L."/>
            <person name="Pitluck S."/>
            <person name="Peters L."/>
            <person name="Mikhailova N."/>
            <person name="Held B."/>
            <person name="Kyrpides N."/>
            <person name="Mavromatis K."/>
            <person name="Ivanova N."/>
            <person name="Brettin T."/>
            <person name="Detter J.C."/>
            <person name="Han C."/>
            <person name="Larimer F."/>
            <person name="Land M."/>
            <person name="Hauser L."/>
            <person name="Markowitz V."/>
            <person name="Cheng J.-F."/>
            <person name="Hugenholtz P."/>
            <person name="Woyke T."/>
            <person name="Wu D."/>
            <person name="Spring S."/>
            <person name="Schroeder M."/>
            <person name="Brambilla E."/>
            <person name="Klenk H.-P."/>
            <person name="Eisen J.A."/>
        </authorList>
    </citation>
    <scope>NUCLEOTIDE SEQUENCE [LARGE SCALE GENOMIC DNA]</scope>
    <source>
        <strain evidence="12">DSM 15978 / NBRC 107637 / DMS1</strain>
    </source>
</reference>
<comment type="function">
    <text evidence="8">Catalyzes the transfer of the phosphoribosyl group of 5-phosphorylribose-1-pyrophosphate (PRPP) to anthranilate to yield N-(5'-phosphoribosyl)-anthranilate (PRA).</text>
</comment>
<comment type="cofactor">
    <cofactor evidence="8">
        <name>Mg(2+)</name>
        <dbReference type="ChEBI" id="CHEBI:18420"/>
    </cofactor>
    <text evidence="8">Binds 2 magnesium ions per monomer.</text>
</comment>
<dbReference type="EC" id="2.4.2.18" evidence="2 8"/>
<dbReference type="HOGENOM" id="CLU_034315_2_1_2"/>
<evidence type="ECO:0000313" key="11">
    <source>
        <dbReference type="EMBL" id="AGB50348.1"/>
    </source>
</evidence>
<feature type="domain" description="Glycosyl transferase family 3" evidence="9">
    <location>
        <begin position="73"/>
        <end position="321"/>
    </location>
</feature>
<feature type="binding site" evidence="8">
    <location>
        <position position="165"/>
    </location>
    <ligand>
        <name>anthranilate</name>
        <dbReference type="ChEBI" id="CHEBI:16567"/>
        <label>2</label>
    </ligand>
</feature>
<dbReference type="GO" id="GO:0005829">
    <property type="term" value="C:cytosol"/>
    <property type="evidence" value="ECO:0007669"/>
    <property type="project" value="TreeGrafter"/>
</dbReference>
<keyword evidence="12" id="KW-1185">Reference proteome</keyword>
<dbReference type="SUPFAM" id="SSF47648">
    <property type="entry name" value="Nucleoside phosphorylase/phosphoribosyltransferase N-terminal domain"/>
    <property type="match status" value="1"/>
</dbReference>
<dbReference type="Pfam" id="PF02885">
    <property type="entry name" value="Glycos_trans_3N"/>
    <property type="match status" value="1"/>
</dbReference>
<comment type="caution">
    <text evidence="8">Lacks conserved residue(s) required for the propagation of feature annotation.</text>
</comment>
<dbReference type="RefSeq" id="WP_015325513.1">
    <property type="nucleotide sequence ID" value="NC_019977.1"/>
</dbReference>
<feature type="binding site" evidence="8">
    <location>
        <begin position="107"/>
        <end position="115"/>
    </location>
    <ligand>
        <name>5-phospho-alpha-D-ribose 1-diphosphate</name>
        <dbReference type="ChEBI" id="CHEBI:58017"/>
    </ligand>
</feature>
<dbReference type="UniPathway" id="UPA00035">
    <property type="reaction ID" value="UER00041"/>
</dbReference>
<keyword evidence="4 8" id="KW-0328">Glycosyltransferase</keyword>
<comment type="subunit">
    <text evidence="8">Homodimer.</text>
</comment>
<comment type="catalytic activity">
    <reaction evidence="8">
        <text>N-(5-phospho-beta-D-ribosyl)anthranilate + diphosphate = 5-phospho-alpha-D-ribose 1-diphosphate + anthranilate</text>
        <dbReference type="Rhea" id="RHEA:11768"/>
        <dbReference type="ChEBI" id="CHEBI:16567"/>
        <dbReference type="ChEBI" id="CHEBI:18277"/>
        <dbReference type="ChEBI" id="CHEBI:33019"/>
        <dbReference type="ChEBI" id="CHEBI:58017"/>
        <dbReference type="EC" id="2.4.2.18"/>
    </reaction>
</comment>
<evidence type="ECO:0000259" key="9">
    <source>
        <dbReference type="Pfam" id="PF00591"/>
    </source>
</evidence>
<dbReference type="Gene3D" id="1.20.970.10">
    <property type="entry name" value="Transferase, Pyrimidine Nucleoside Phosphorylase, Chain C"/>
    <property type="match status" value="1"/>
</dbReference>
<dbReference type="OrthoDB" id="8214at2157"/>
<keyword evidence="8" id="KW-0460">Magnesium</keyword>
<feature type="domain" description="Glycosyl transferase family 3 N-terminal" evidence="10">
    <location>
        <begin position="2"/>
        <end position="62"/>
    </location>
</feature>
<dbReference type="PANTHER" id="PTHR43285">
    <property type="entry name" value="ANTHRANILATE PHOSPHORIBOSYLTRANSFERASE"/>
    <property type="match status" value="1"/>
</dbReference>
<evidence type="ECO:0000256" key="8">
    <source>
        <dbReference type="HAMAP-Rule" id="MF_00211"/>
    </source>
</evidence>
<feature type="binding site" evidence="8">
    <location>
        <position position="119"/>
    </location>
    <ligand>
        <name>5-phospho-alpha-D-ribose 1-diphosphate</name>
        <dbReference type="ChEBI" id="CHEBI:58017"/>
    </ligand>
</feature>
<dbReference type="GO" id="GO:0000287">
    <property type="term" value="F:magnesium ion binding"/>
    <property type="evidence" value="ECO:0007669"/>
    <property type="project" value="UniProtKB-UniRule"/>
</dbReference>
<evidence type="ECO:0000259" key="10">
    <source>
        <dbReference type="Pfam" id="PF02885"/>
    </source>
</evidence>
<dbReference type="EMBL" id="CP003362">
    <property type="protein sequence ID" value="AGB50348.1"/>
    <property type="molecule type" value="Genomic_DNA"/>
</dbReference>
<dbReference type="STRING" id="867904.Metho_2185"/>
<comment type="similarity">
    <text evidence="8">Belongs to the anthranilate phosphoribosyltransferase family.</text>
</comment>
<keyword evidence="3 8" id="KW-0028">Amino-acid biosynthesis</keyword>
<evidence type="ECO:0000256" key="5">
    <source>
        <dbReference type="ARBA" id="ARBA00022679"/>
    </source>
</evidence>
<name>L0L1T3_METHD</name>
<dbReference type="InterPro" id="IPR005940">
    <property type="entry name" value="Anthranilate_Pribosyl_Tfrase"/>
</dbReference>
<feature type="binding site" evidence="8">
    <location>
        <position position="224"/>
    </location>
    <ligand>
        <name>Mg(2+)</name>
        <dbReference type="ChEBI" id="CHEBI:18420"/>
        <label>2</label>
    </ligand>
</feature>
<dbReference type="KEGG" id="mhz:Metho_2185"/>
<dbReference type="NCBIfam" id="TIGR01245">
    <property type="entry name" value="trpD"/>
    <property type="match status" value="1"/>
</dbReference>
<dbReference type="InterPro" id="IPR017459">
    <property type="entry name" value="Glycosyl_Trfase_fam3_N_dom"/>
</dbReference>
<proteinExistence type="inferred from homology"/>
<dbReference type="GeneID" id="14406698"/>
<keyword evidence="8" id="KW-0479">Metal-binding</keyword>
<dbReference type="PANTHER" id="PTHR43285:SF2">
    <property type="entry name" value="ANTHRANILATE PHOSPHORIBOSYLTRANSFERASE"/>
    <property type="match status" value="1"/>
</dbReference>